<evidence type="ECO:0000256" key="2">
    <source>
        <dbReference type="ARBA" id="ARBA00022801"/>
    </source>
</evidence>
<dbReference type="CDD" id="cd18793">
    <property type="entry name" value="SF2_C_SNF"/>
    <property type="match status" value="1"/>
</dbReference>
<dbReference type="PROSITE" id="PS51194">
    <property type="entry name" value="HELICASE_CTER"/>
    <property type="match status" value="1"/>
</dbReference>
<keyword evidence="2" id="KW-0378">Hydrolase</keyword>
<dbReference type="InterPro" id="IPR027417">
    <property type="entry name" value="P-loop_NTPase"/>
</dbReference>
<evidence type="ECO:0000256" key="3">
    <source>
        <dbReference type="ARBA" id="ARBA00022806"/>
    </source>
</evidence>
<dbReference type="InterPro" id="IPR057342">
    <property type="entry name" value="DEXDc_RapA"/>
</dbReference>
<evidence type="ECO:0000259" key="6">
    <source>
        <dbReference type="PROSITE" id="PS51192"/>
    </source>
</evidence>
<name>A0ABY4YQZ8_9MICO</name>
<dbReference type="Pfam" id="PF00176">
    <property type="entry name" value="SNF2-rel_dom"/>
    <property type="match status" value="1"/>
</dbReference>
<evidence type="ECO:0000313" key="9">
    <source>
        <dbReference type="Proteomes" id="UP001056455"/>
    </source>
</evidence>
<dbReference type="Gene3D" id="3.40.50.10810">
    <property type="entry name" value="Tandem AAA-ATPase domain"/>
    <property type="match status" value="1"/>
</dbReference>
<dbReference type="InterPro" id="IPR001650">
    <property type="entry name" value="Helicase_C-like"/>
</dbReference>
<dbReference type="PANTHER" id="PTHR45766:SF6">
    <property type="entry name" value="SWI_SNF-RELATED MATRIX-ASSOCIATED ACTIN-DEPENDENT REGULATOR OF CHROMATIN SUBFAMILY A-LIKE PROTEIN 1"/>
    <property type="match status" value="1"/>
</dbReference>
<evidence type="ECO:0000256" key="5">
    <source>
        <dbReference type="SAM" id="Coils"/>
    </source>
</evidence>
<keyword evidence="1" id="KW-0547">Nucleotide-binding</keyword>
<dbReference type="InterPro" id="IPR000330">
    <property type="entry name" value="SNF2_N"/>
</dbReference>
<dbReference type="SMART" id="SM00487">
    <property type="entry name" value="DEXDc"/>
    <property type="match status" value="1"/>
</dbReference>
<dbReference type="InterPro" id="IPR038718">
    <property type="entry name" value="SNF2-like_sf"/>
</dbReference>
<dbReference type="PROSITE" id="PS51192">
    <property type="entry name" value="HELICASE_ATP_BIND_1"/>
    <property type="match status" value="1"/>
</dbReference>
<dbReference type="GO" id="GO:0004386">
    <property type="term" value="F:helicase activity"/>
    <property type="evidence" value="ECO:0007669"/>
    <property type="project" value="UniProtKB-KW"/>
</dbReference>
<evidence type="ECO:0000256" key="1">
    <source>
        <dbReference type="ARBA" id="ARBA00022741"/>
    </source>
</evidence>
<dbReference type="Proteomes" id="UP001056455">
    <property type="component" value="Chromosome"/>
</dbReference>
<organism evidence="8 9">
    <name type="scientific">Ornithinimicrobium faecis</name>
    <dbReference type="NCBI Taxonomy" id="2934158"/>
    <lineage>
        <taxon>Bacteria</taxon>
        <taxon>Bacillati</taxon>
        <taxon>Actinomycetota</taxon>
        <taxon>Actinomycetes</taxon>
        <taxon>Micrococcales</taxon>
        <taxon>Ornithinimicrobiaceae</taxon>
        <taxon>Ornithinimicrobium</taxon>
    </lineage>
</organism>
<protein>
    <submittedName>
        <fullName evidence="8">DEAD/DEAH box helicase</fullName>
    </submittedName>
</protein>
<keyword evidence="3 8" id="KW-0347">Helicase</keyword>
<dbReference type="SMART" id="SM00490">
    <property type="entry name" value="HELICc"/>
    <property type="match status" value="1"/>
</dbReference>
<dbReference type="Gene3D" id="3.40.50.300">
    <property type="entry name" value="P-loop containing nucleotide triphosphate hydrolases"/>
    <property type="match status" value="1"/>
</dbReference>
<dbReference type="SUPFAM" id="SSF52540">
    <property type="entry name" value="P-loop containing nucleoside triphosphate hydrolases"/>
    <property type="match status" value="2"/>
</dbReference>
<proteinExistence type="predicted"/>
<accession>A0ABY4YQZ8</accession>
<dbReference type="EMBL" id="CP099489">
    <property type="protein sequence ID" value="USQ79183.1"/>
    <property type="molecule type" value="Genomic_DNA"/>
</dbReference>
<keyword evidence="4" id="KW-0067">ATP-binding</keyword>
<dbReference type="InterPro" id="IPR014001">
    <property type="entry name" value="Helicase_ATP-bd"/>
</dbReference>
<dbReference type="RefSeq" id="WP_252592098.1">
    <property type="nucleotide sequence ID" value="NZ_CP099489.1"/>
</dbReference>
<sequence>MDLSSPGSDIALTVSGYDPLTVDAEQLIGGGRISEVLVLGDDVPDIIDDVDDLRMVPQPEVSLPEGVYWFTGVTPSAAMIVSVGTRAHEPVATTDSEPGPGTPLGAALGWLEHLWEGAQPLERPAFKVGEGVIVATSGEDATVRGREVIMGRWQYTVSVAGSQRTVSERAIAAREVSDDPLAWVTGDPSDARRFAATLTRAKLEDHFTDTVFSFRATKTLFRPYQFKPVLKLLNSGSMRMLIADEVGLGKTIEAGLAWTELEARMRADRVLVVCPSSLVTKWQREMDERFGFELIEFGPKLRVDTLERLETGKSRPRVAYIASIESLRKWDGLERASQLGLNFDLVIVDEAHAFRNSETKSHQLGQAISQWADALLFLSATPVNLRSGDLYNLLELLVPGEFDDVHSLERRIAPNATLHRITSSLLDPNVTNKERLGWLETLAADPFGNVLLHRPATKLLRELLRGPHLAPRDVARVKRLCSELHGLAAEITRTRKVEVRDDKAVRSPRVVEVEWTDAERDFYGAFFDWCKVRAQVSGQPMNFSMQMPLRLAGSCLPAAARDVLDWRSSFTGDASRSESAMVPPSRALIELASRLGSDTKYEQFEPVVLDLVEQKRQMLVFTFSRKTLDYLHTRLLHAGVRVATLHGDVPKDERHRVMEGFRAGEFDVVLATKVASEGLDFEFCSVVVNYDLPWNPMEVEQRIGRIDRVGQRESKIVILNFHTPGTIETDIIERVMARIGVFEQAIGELEPIIEAAWRGFESQLLDFDLTEEQRAQKSREVIAAIEEQKLALQDVETAAPYLISSDGMDIEGLEADLVAAGRYVGQRELAILVRDWVEAYGGRVTERAPLLTVEGNAELASHVTRLVSSRIRTGSEVEATASNLRNAISVTVTLDQEHARTTGTTLLTATHPLVLAAQKMPGHRQARLGAIRLDPDEAGVPAGAYLCLLSVARWDGVRPLHEVWSAAVDLAGLRPASQALGDAVMAGVAAGSLSSARIGSGFRLDTAVRVAVREIARRRIVREEQLLEENGAIAATREESLREGHERRRAKLNKQVQSLIAKGHERMLPAALGRLKREDEKYAKRSADLDQSTAATLGTSDLVVCLVEVTG</sequence>
<feature type="coiled-coil region" evidence="5">
    <location>
        <begin position="1035"/>
        <end position="1062"/>
    </location>
</feature>
<dbReference type="CDD" id="cd18011">
    <property type="entry name" value="DEXDc_RapA"/>
    <property type="match status" value="1"/>
</dbReference>
<reference evidence="8" key="1">
    <citation type="submission" date="2022-06" db="EMBL/GenBank/DDBJ databases">
        <title>Ornithinimicrobium HY1793.</title>
        <authorList>
            <person name="Huang Y."/>
        </authorList>
    </citation>
    <scope>NUCLEOTIDE SEQUENCE</scope>
    <source>
        <strain evidence="8">HY1793</strain>
    </source>
</reference>
<evidence type="ECO:0000256" key="4">
    <source>
        <dbReference type="ARBA" id="ARBA00022840"/>
    </source>
</evidence>
<dbReference type="Pfam" id="PF00271">
    <property type="entry name" value="Helicase_C"/>
    <property type="match status" value="1"/>
</dbReference>
<feature type="domain" description="Helicase C-terminal" evidence="7">
    <location>
        <begin position="603"/>
        <end position="757"/>
    </location>
</feature>
<keyword evidence="9" id="KW-1185">Reference proteome</keyword>
<keyword evidence="5" id="KW-0175">Coiled coil</keyword>
<evidence type="ECO:0000259" key="7">
    <source>
        <dbReference type="PROSITE" id="PS51194"/>
    </source>
</evidence>
<dbReference type="InterPro" id="IPR049730">
    <property type="entry name" value="SNF2/RAD54-like_C"/>
</dbReference>
<feature type="domain" description="Helicase ATP-binding" evidence="6">
    <location>
        <begin position="231"/>
        <end position="400"/>
    </location>
</feature>
<dbReference type="PANTHER" id="PTHR45766">
    <property type="entry name" value="DNA ANNEALING HELICASE AND ENDONUCLEASE ZRANB3 FAMILY MEMBER"/>
    <property type="match status" value="1"/>
</dbReference>
<evidence type="ECO:0000313" key="8">
    <source>
        <dbReference type="EMBL" id="USQ79183.1"/>
    </source>
</evidence>
<gene>
    <name evidence="8" type="ORF">NF556_16405</name>
</gene>